<proteinExistence type="predicted"/>
<gene>
    <name evidence="1" type="ORF">PC117_g23232</name>
</gene>
<protein>
    <submittedName>
        <fullName evidence="1">Uncharacterized protein</fullName>
    </submittedName>
</protein>
<dbReference type="EMBL" id="RCMK01001382">
    <property type="protein sequence ID" value="KAG2895569.1"/>
    <property type="molecule type" value="Genomic_DNA"/>
</dbReference>
<evidence type="ECO:0000313" key="1">
    <source>
        <dbReference type="EMBL" id="KAG2895569.1"/>
    </source>
</evidence>
<sequence length="141" mass="15944">MFTNRQVATFYFQQVLDAQDEPVVGYFRSRCSCVRQQAPRNGVQQPHFARPKPAPRLRRSHALCSTRGDGYARAVDPPVQFESVWMVALDGNVRPVAARLYSNFDPIGEEQLLEGLACVVQHVKTIMRSELLDHFGLKLDG</sequence>
<comment type="caution">
    <text evidence="1">The sequence shown here is derived from an EMBL/GenBank/DDBJ whole genome shotgun (WGS) entry which is preliminary data.</text>
</comment>
<name>A0A8T1B3A3_9STRA</name>
<dbReference type="Proteomes" id="UP000736787">
    <property type="component" value="Unassembled WGS sequence"/>
</dbReference>
<organism evidence="1 2">
    <name type="scientific">Phytophthora cactorum</name>
    <dbReference type="NCBI Taxonomy" id="29920"/>
    <lineage>
        <taxon>Eukaryota</taxon>
        <taxon>Sar</taxon>
        <taxon>Stramenopiles</taxon>
        <taxon>Oomycota</taxon>
        <taxon>Peronosporomycetes</taxon>
        <taxon>Peronosporales</taxon>
        <taxon>Peronosporaceae</taxon>
        <taxon>Phytophthora</taxon>
    </lineage>
</organism>
<accession>A0A8T1B3A3</accession>
<dbReference type="AlphaFoldDB" id="A0A8T1B3A3"/>
<evidence type="ECO:0000313" key="2">
    <source>
        <dbReference type="Proteomes" id="UP000736787"/>
    </source>
</evidence>
<reference evidence="1" key="1">
    <citation type="submission" date="2018-10" db="EMBL/GenBank/DDBJ databases">
        <title>Effector identification in a new, highly contiguous assembly of the strawberry crown rot pathogen Phytophthora cactorum.</title>
        <authorList>
            <person name="Armitage A.D."/>
            <person name="Nellist C.F."/>
            <person name="Bates H."/>
            <person name="Vickerstaff R.J."/>
            <person name="Harrison R.J."/>
        </authorList>
    </citation>
    <scope>NUCLEOTIDE SEQUENCE</scope>
    <source>
        <strain evidence="1">4040</strain>
    </source>
</reference>